<proteinExistence type="predicted"/>
<protein>
    <submittedName>
        <fullName evidence="2">Uncharacterized protein</fullName>
    </submittedName>
</protein>
<reference evidence="2" key="1">
    <citation type="journal article" date="2022" name="bioRxiv">
        <title>Sequencing and chromosome-scale assembly of the giantPleurodeles waltlgenome.</title>
        <authorList>
            <person name="Brown T."/>
            <person name="Elewa A."/>
            <person name="Iarovenko S."/>
            <person name="Subramanian E."/>
            <person name="Araus A.J."/>
            <person name="Petzold A."/>
            <person name="Susuki M."/>
            <person name="Suzuki K.-i.T."/>
            <person name="Hayashi T."/>
            <person name="Toyoda A."/>
            <person name="Oliveira C."/>
            <person name="Osipova E."/>
            <person name="Leigh N.D."/>
            <person name="Simon A."/>
            <person name="Yun M.H."/>
        </authorList>
    </citation>
    <scope>NUCLEOTIDE SEQUENCE</scope>
    <source>
        <strain evidence="2">20211129_DDA</strain>
        <tissue evidence="2">Liver</tissue>
    </source>
</reference>
<dbReference type="Proteomes" id="UP001066276">
    <property type="component" value="Chromosome 2_2"/>
</dbReference>
<gene>
    <name evidence="2" type="ORF">NDU88_001574</name>
</gene>
<feature type="compositionally biased region" description="Basic and acidic residues" evidence="1">
    <location>
        <begin position="191"/>
        <end position="200"/>
    </location>
</feature>
<feature type="compositionally biased region" description="Basic residues" evidence="1">
    <location>
        <begin position="228"/>
        <end position="238"/>
    </location>
</feature>
<dbReference type="EMBL" id="JANPWB010000004">
    <property type="protein sequence ID" value="KAJ1192262.1"/>
    <property type="molecule type" value="Genomic_DNA"/>
</dbReference>
<keyword evidence="3" id="KW-1185">Reference proteome</keyword>
<comment type="caution">
    <text evidence="2">The sequence shown here is derived from an EMBL/GenBank/DDBJ whole genome shotgun (WGS) entry which is preliminary data.</text>
</comment>
<evidence type="ECO:0000256" key="1">
    <source>
        <dbReference type="SAM" id="MobiDB-lite"/>
    </source>
</evidence>
<organism evidence="2 3">
    <name type="scientific">Pleurodeles waltl</name>
    <name type="common">Iberian ribbed newt</name>
    <dbReference type="NCBI Taxonomy" id="8319"/>
    <lineage>
        <taxon>Eukaryota</taxon>
        <taxon>Metazoa</taxon>
        <taxon>Chordata</taxon>
        <taxon>Craniata</taxon>
        <taxon>Vertebrata</taxon>
        <taxon>Euteleostomi</taxon>
        <taxon>Amphibia</taxon>
        <taxon>Batrachia</taxon>
        <taxon>Caudata</taxon>
        <taxon>Salamandroidea</taxon>
        <taxon>Salamandridae</taxon>
        <taxon>Pleurodelinae</taxon>
        <taxon>Pleurodeles</taxon>
    </lineage>
</organism>
<dbReference type="AlphaFoldDB" id="A0AAV7UT64"/>
<feature type="region of interest" description="Disordered" evidence="1">
    <location>
        <begin position="191"/>
        <end position="238"/>
    </location>
</feature>
<evidence type="ECO:0000313" key="2">
    <source>
        <dbReference type="EMBL" id="KAJ1192262.1"/>
    </source>
</evidence>
<evidence type="ECO:0000313" key="3">
    <source>
        <dbReference type="Proteomes" id="UP001066276"/>
    </source>
</evidence>
<feature type="compositionally biased region" description="Low complexity" evidence="1">
    <location>
        <begin position="201"/>
        <end position="214"/>
    </location>
</feature>
<accession>A0AAV7UT64</accession>
<sequence>MEYDDNREALLDDLFAKSTKGFKIQLQGTFNKSGLKSKVWTLEKLKKQELAKWWDGATLKRYIQNKRIPKGLRIQIFPNFRGLEADLLQDWEDGLYDASYKMMAILVKNSERKGQKLREEISHLKKGIAELNLPKATQKNYEILKKELACYQLYLKDKKQKKINRDDTDYARGRIFLFARRYDDINVKVDSTSRDCDRPRSTSSSSLSTSSMDSDPGEGTSSSEITRVKSRYSLRNKK</sequence>
<name>A0AAV7UT64_PLEWA</name>